<dbReference type="PANTHER" id="PTHR10458">
    <property type="entry name" value="PEPTIDE DEFORMYLASE"/>
    <property type="match status" value="1"/>
</dbReference>
<dbReference type="InterPro" id="IPR023635">
    <property type="entry name" value="Peptide_deformylase"/>
</dbReference>
<organism evidence="3 4">
    <name type="scientific">Paraburkholderia aromaticivorans</name>
    <dbReference type="NCBI Taxonomy" id="2026199"/>
    <lineage>
        <taxon>Bacteria</taxon>
        <taxon>Pseudomonadati</taxon>
        <taxon>Pseudomonadota</taxon>
        <taxon>Betaproteobacteria</taxon>
        <taxon>Burkholderiales</taxon>
        <taxon>Burkholderiaceae</taxon>
        <taxon>Paraburkholderia</taxon>
    </lineage>
</organism>
<dbReference type="Pfam" id="PF01327">
    <property type="entry name" value="Pep_deformylase"/>
    <property type="match status" value="1"/>
</dbReference>
<geneLocation type="plasmid" evidence="3 4">
    <name>pBN1</name>
</geneLocation>
<dbReference type="PIRSF" id="PIRSF004749">
    <property type="entry name" value="Pep_def"/>
    <property type="match status" value="1"/>
</dbReference>
<feature type="binding site" evidence="2">
    <location>
        <position position="94"/>
    </location>
    <ligand>
        <name>Fe cation</name>
        <dbReference type="ChEBI" id="CHEBI:24875"/>
    </ligand>
</feature>
<comment type="catalytic activity">
    <reaction evidence="2">
        <text>N-terminal N-formyl-L-methionyl-[peptide] + H2O = N-terminal L-methionyl-[peptide] + formate</text>
        <dbReference type="Rhea" id="RHEA:24420"/>
        <dbReference type="Rhea" id="RHEA-COMP:10639"/>
        <dbReference type="Rhea" id="RHEA-COMP:10640"/>
        <dbReference type="ChEBI" id="CHEBI:15377"/>
        <dbReference type="ChEBI" id="CHEBI:15740"/>
        <dbReference type="ChEBI" id="CHEBI:49298"/>
        <dbReference type="ChEBI" id="CHEBI:64731"/>
        <dbReference type="EC" id="3.5.1.88"/>
    </reaction>
</comment>
<evidence type="ECO:0000313" key="3">
    <source>
        <dbReference type="EMBL" id="ASW03514.1"/>
    </source>
</evidence>
<comment type="similarity">
    <text evidence="1 2">Belongs to the polypeptide deformylase family.</text>
</comment>
<dbReference type="RefSeq" id="WP_095423341.1">
    <property type="nucleotide sequence ID" value="NZ_CP022991.1"/>
</dbReference>
<keyword evidence="3" id="KW-0614">Plasmid</keyword>
<keyword evidence="2" id="KW-0378">Hydrolase</keyword>
<feature type="binding site" evidence="2">
    <location>
        <position position="141"/>
    </location>
    <ligand>
        <name>Fe cation</name>
        <dbReference type="ChEBI" id="CHEBI:24875"/>
    </ligand>
</feature>
<evidence type="ECO:0000256" key="1">
    <source>
        <dbReference type="ARBA" id="ARBA00010759"/>
    </source>
</evidence>
<keyword evidence="4" id="KW-1185">Reference proteome</keyword>
<accession>A0A248VWV6</accession>
<evidence type="ECO:0000256" key="2">
    <source>
        <dbReference type="HAMAP-Rule" id="MF_00163"/>
    </source>
</evidence>
<dbReference type="KEGG" id="parb:CJU94_35750"/>
<feature type="binding site" evidence="2">
    <location>
        <position position="137"/>
    </location>
    <ligand>
        <name>Fe cation</name>
        <dbReference type="ChEBI" id="CHEBI:24875"/>
    </ligand>
</feature>
<keyword evidence="2" id="KW-0408">Iron</keyword>
<evidence type="ECO:0000313" key="4">
    <source>
        <dbReference type="Proteomes" id="UP000215158"/>
    </source>
</evidence>
<dbReference type="GO" id="GO:0006412">
    <property type="term" value="P:translation"/>
    <property type="evidence" value="ECO:0007669"/>
    <property type="project" value="UniProtKB-UniRule"/>
</dbReference>
<dbReference type="PANTHER" id="PTHR10458:SF22">
    <property type="entry name" value="PEPTIDE DEFORMYLASE"/>
    <property type="match status" value="1"/>
</dbReference>
<dbReference type="GO" id="GO:0042586">
    <property type="term" value="F:peptide deformylase activity"/>
    <property type="evidence" value="ECO:0007669"/>
    <property type="project" value="UniProtKB-UniRule"/>
</dbReference>
<keyword evidence="2" id="KW-0648">Protein biosynthesis</keyword>
<dbReference type="InterPro" id="IPR036821">
    <property type="entry name" value="Peptide_deformylase_sf"/>
</dbReference>
<gene>
    <name evidence="2" type="primary">def</name>
    <name evidence="3" type="ORF">CJU94_35750</name>
</gene>
<dbReference type="AlphaFoldDB" id="A0A248VWV6"/>
<keyword evidence="2" id="KW-0479">Metal-binding</keyword>
<comment type="function">
    <text evidence="2">Removes the formyl group from the N-terminal Met of newly synthesized proteins. Requires at least a dipeptide for an efficient rate of reaction. N-terminal L-methionine is a prerequisite for activity but the enzyme has broad specificity at other positions.</text>
</comment>
<protein>
    <recommendedName>
        <fullName evidence="2">Peptide deformylase</fullName>
        <shortName evidence="2">PDF</shortName>
        <ecNumber evidence="2">3.5.1.88</ecNumber>
    </recommendedName>
    <alternativeName>
        <fullName evidence="2">Polypeptide deformylase</fullName>
    </alternativeName>
</protein>
<dbReference type="HAMAP" id="MF_00163">
    <property type="entry name" value="Pep_deformylase"/>
    <property type="match status" value="1"/>
</dbReference>
<sequence length="185" mass="20563">MTREILPVGTPSLRETASPVTDLSDLAVVAEASALGDAIRAFRAKHGFGRAIAAPQIGIHKRMIGLALPGWPEVIVNPEIVWQSDERMTLWDDCMCFPDMLVRVERFASISVRFTDLTGAVHLKERLCQADAELMQHEIDHLDGKLSFDRAVGANPIVHRSVFEAARVDFAREVDYYPQPARDPS</sequence>
<reference evidence="3 4" key="1">
    <citation type="submission" date="2017-08" db="EMBL/GenBank/DDBJ databases">
        <title>Identification and genetic characteristics of simultaneous BTEX- and naphthalene-degrading Paraburkholderia sp. BN5 isolated from petroleum-contaminated soil.</title>
        <authorList>
            <person name="Lee Y."/>
            <person name="Jeon C.O."/>
        </authorList>
    </citation>
    <scope>NUCLEOTIDE SEQUENCE [LARGE SCALE GENOMIC DNA]</scope>
    <source>
        <strain evidence="3 4">BN5</strain>
        <plasmid evidence="3 4">pBN1</plasmid>
    </source>
</reference>
<dbReference type="OrthoDB" id="9804313at2"/>
<feature type="active site" evidence="2">
    <location>
        <position position="138"/>
    </location>
</feature>
<proteinExistence type="inferred from homology"/>
<dbReference type="Proteomes" id="UP000215158">
    <property type="component" value="Plasmid pBN1"/>
</dbReference>
<dbReference type="SUPFAM" id="SSF56420">
    <property type="entry name" value="Peptide deformylase"/>
    <property type="match status" value="1"/>
</dbReference>
<dbReference type="Gene3D" id="3.90.45.10">
    <property type="entry name" value="Peptide deformylase"/>
    <property type="match status" value="1"/>
</dbReference>
<name>A0A248VWV6_9BURK</name>
<dbReference type="EMBL" id="CP022991">
    <property type="protein sequence ID" value="ASW03514.1"/>
    <property type="molecule type" value="Genomic_DNA"/>
</dbReference>
<comment type="cofactor">
    <cofactor evidence="2">
        <name>Fe(2+)</name>
        <dbReference type="ChEBI" id="CHEBI:29033"/>
    </cofactor>
    <text evidence="2">Binds 1 Fe(2+) ion.</text>
</comment>
<dbReference type="GO" id="GO:0046872">
    <property type="term" value="F:metal ion binding"/>
    <property type="evidence" value="ECO:0007669"/>
    <property type="project" value="UniProtKB-KW"/>
</dbReference>
<dbReference type="PRINTS" id="PR01576">
    <property type="entry name" value="PDEFORMYLASE"/>
</dbReference>
<dbReference type="EC" id="3.5.1.88" evidence="2"/>